<protein>
    <submittedName>
        <fullName evidence="2">Uncharacterized protein</fullName>
    </submittedName>
</protein>
<evidence type="ECO:0000256" key="1">
    <source>
        <dbReference type="SAM" id="MobiDB-lite"/>
    </source>
</evidence>
<dbReference type="AlphaFoldDB" id="L7VXW4"/>
<organism evidence="2">
    <name type="scientific">uncultured bacterium A1Q1_fos_2107</name>
    <dbReference type="NCBI Taxonomy" id="1256562"/>
    <lineage>
        <taxon>Bacteria</taxon>
        <taxon>environmental samples</taxon>
    </lineage>
</organism>
<name>L7VXW4_9BACT</name>
<proteinExistence type="predicted"/>
<feature type="region of interest" description="Disordered" evidence="1">
    <location>
        <begin position="1"/>
        <end position="28"/>
    </location>
</feature>
<reference evidence="2" key="1">
    <citation type="submission" date="2012-09" db="EMBL/GenBank/DDBJ databases">
        <title>Metagenomic Characterization of a Microbial Community in Wastewater Detects High Levels of Antibiotic Resistance.</title>
        <authorList>
            <person name="Abrams M."/>
            <person name="Caldwell A."/>
            <person name="Vandaei E."/>
            <person name="Lee W."/>
            <person name="Perrott J."/>
            <person name="Khan S.Y."/>
            <person name="Ta J."/>
            <person name="Romero D."/>
            <person name="Nguyen V."/>
            <person name="Pourmand N."/>
            <person name="Ouverney C.C."/>
        </authorList>
    </citation>
    <scope>NUCLEOTIDE SEQUENCE</scope>
</reference>
<accession>L7VXW4</accession>
<evidence type="ECO:0000313" key="2">
    <source>
        <dbReference type="EMBL" id="AGC71000.1"/>
    </source>
</evidence>
<sequence length="44" mass="4981">MLRRRVVSGGSGKVPVEEETELHEMHPCCGGPERRATFLERVLM</sequence>
<dbReference type="EMBL" id="JX649859">
    <property type="protein sequence ID" value="AGC71000.1"/>
    <property type="molecule type" value="Genomic_DNA"/>
</dbReference>